<dbReference type="RefSeq" id="WP_074757336.1">
    <property type="nucleotide sequence ID" value="NZ_FOGJ01000020.1"/>
</dbReference>
<organism evidence="2 3">
    <name type="scientific">Butyrivibrio fibrisolvens</name>
    <dbReference type="NCBI Taxonomy" id="831"/>
    <lineage>
        <taxon>Bacteria</taxon>
        <taxon>Bacillati</taxon>
        <taxon>Bacillota</taxon>
        <taxon>Clostridia</taxon>
        <taxon>Lachnospirales</taxon>
        <taxon>Lachnospiraceae</taxon>
        <taxon>Butyrivibrio</taxon>
    </lineage>
</organism>
<dbReference type="Proteomes" id="UP000182584">
    <property type="component" value="Unassembled WGS sequence"/>
</dbReference>
<name>A0A1H9V131_BUTFI</name>
<feature type="signal peptide" evidence="1">
    <location>
        <begin position="1"/>
        <end position="19"/>
    </location>
</feature>
<sequence>MKKKAVVALCSLMAVLSLAACGKGKETSSEKEWAGVYIGKDGSVLILCEDGGGYINGGTPDNDKIKWKIDDDEIVIKCDRFEKLIIDIDDAEPDDTICVSGKEGKSWRDEDFDRKEIYEED</sequence>
<dbReference type="PROSITE" id="PS51257">
    <property type="entry name" value="PROKAR_LIPOPROTEIN"/>
    <property type="match status" value="1"/>
</dbReference>
<protein>
    <recommendedName>
        <fullName evidence="4">Lipoprotein</fullName>
    </recommendedName>
</protein>
<proteinExistence type="predicted"/>
<evidence type="ECO:0000313" key="3">
    <source>
        <dbReference type="Proteomes" id="UP000182584"/>
    </source>
</evidence>
<evidence type="ECO:0000313" key="2">
    <source>
        <dbReference type="EMBL" id="SES14973.1"/>
    </source>
</evidence>
<gene>
    <name evidence="2" type="ORF">SAMN04487884_12074</name>
</gene>
<evidence type="ECO:0000256" key="1">
    <source>
        <dbReference type="SAM" id="SignalP"/>
    </source>
</evidence>
<reference evidence="2 3" key="1">
    <citation type="submission" date="2016-10" db="EMBL/GenBank/DDBJ databases">
        <authorList>
            <person name="de Groot N.N."/>
        </authorList>
    </citation>
    <scope>NUCLEOTIDE SEQUENCE [LARGE SCALE GENOMIC DNA]</scope>
    <source>
        <strain evidence="2 3">AR40</strain>
    </source>
</reference>
<dbReference type="AlphaFoldDB" id="A0A1H9V131"/>
<accession>A0A1H9V131</accession>
<feature type="chain" id="PRO_5010213080" description="Lipoprotein" evidence="1">
    <location>
        <begin position="20"/>
        <end position="121"/>
    </location>
</feature>
<keyword evidence="1" id="KW-0732">Signal</keyword>
<dbReference type="EMBL" id="FOGJ01000020">
    <property type="protein sequence ID" value="SES14973.1"/>
    <property type="molecule type" value="Genomic_DNA"/>
</dbReference>
<evidence type="ECO:0008006" key="4">
    <source>
        <dbReference type="Google" id="ProtNLM"/>
    </source>
</evidence>
<dbReference type="OrthoDB" id="1937675at2"/>